<protein>
    <recommendedName>
        <fullName evidence="1">SCP domain-containing protein</fullName>
    </recommendedName>
</protein>
<dbReference type="Pfam" id="PF00188">
    <property type="entry name" value="CAP"/>
    <property type="match status" value="1"/>
</dbReference>
<dbReference type="PANTHER" id="PTHR31157:SF1">
    <property type="entry name" value="SCP DOMAIN-CONTAINING PROTEIN"/>
    <property type="match status" value="1"/>
</dbReference>
<comment type="caution">
    <text evidence="2">The sequence shown here is derived from an EMBL/GenBank/DDBJ whole genome shotgun (WGS) entry which is preliminary data.</text>
</comment>
<dbReference type="PANTHER" id="PTHR31157">
    <property type="entry name" value="SCP DOMAIN-CONTAINING PROTEIN"/>
    <property type="match status" value="1"/>
</dbReference>
<gene>
    <name evidence="2" type="ORF">CR105_22250</name>
</gene>
<dbReference type="InterPro" id="IPR014044">
    <property type="entry name" value="CAP_dom"/>
</dbReference>
<feature type="domain" description="SCP" evidence="1">
    <location>
        <begin position="193"/>
        <end position="321"/>
    </location>
</feature>
<dbReference type="AlphaFoldDB" id="A0A2G8T9X5"/>
<accession>A0A2G8T9X5</accession>
<name>A0A2G8T9X5_9BURK</name>
<keyword evidence="3" id="KW-1185">Reference proteome</keyword>
<organism evidence="2 3">
    <name type="scientific">Massilia eurypsychrophila</name>
    <dbReference type="NCBI Taxonomy" id="1485217"/>
    <lineage>
        <taxon>Bacteria</taxon>
        <taxon>Pseudomonadati</taxon>
        <taxon>Pseudomonadota</taxon>
        <taxon>Betaproteobacteria</taxon>
        <taxon>Burkholderiales</taxon>
        <taxon>Oxalobacteraceae</taxon>
        <taxon>Telluria group</taxon>
        <taxon>Massilia</taxon>
    </lineage>
</organism>
<dbReference type="EMBL" id="PDOC01000020">
    <property type="protein sequence ID" value="PIL42831.1"/>
    <property type="molecule type" value="Genomic_DNA"/>
</dbReference>
<dbReference type="InterPro" id="IPR035940">
    <property type="entry name" value="CAP_sf"/>
</dbReference>
<dbReference type="OrthoDB" id="68195at2"/>
<evidence type="ECO:0000313" key="2">
    <source>
        <dbReference type="EMBL" id="PIL42831.1"/>
    </source>
</evidence>
<dbReference type="CDD" id="cd05379">
    <property type="entry name" value="CAP_bacterial"/>
    <property type="match status" value="1"/>
</dbReference>
<evidence type="ECO:0000259" key="1">
    <source>
        <dbReference type="Pfam" id="PF00188"/>
    </source>
</evidence>
<reference evidence="2 3" key="1">
    <citation type="submission" date="2017-10" db="EMBL/GenBank/DDBJ databases">
        <title>Massilia psychrophilum sp. nov., a novel purple-pigmented bacterium isolated from Tianshan glacier, Xinjiang Municipality, China.</title>
        <authorList>
            <person name="Wang H."/>
        </authorList>
    </citation>
    <scope>NUCLEOTIDE SEQUENCE [LARGE SCALE GENOMIC DNA]</scope>
    <source>
        <strain evidence="2 3">JCM 30074</strain>
    </source>
</reference>
<evidence type="ECO:0000313" key="3">
    <source>
        <dbReference type="Proteomes" id="UP000230390"/>
    </source>
</evidence>
<sequence>MIVPHGMLLCPNSTAGAHSNACHNIIHRACTLKNRLLNIGPVAMARCLLACLPMIAVSAHAQDRDSLVDLINDYRADPGSCEGWEVDPVAPLAQHRALGRLYVGRGASLQQALATAGYSGAHAKAIYITGPRDEYAAMDAFQRAYCKILLSTEFTAVGAGRSGDTWQVVFARPAAPAPVARLPDARNTSQILLDAVNRARSTDRSCGNRRFAAAPALTLNPSLGAAALAHSVDMARQGYFSHQGKDGKEVEQRAVQAGYRWRGIGENIALGQSTPEEAMAGWLASPGHCANIMNRWFTEMGAAFATGGGRDRSRVYWTQVFGQPK</sequence>
<dbReference type="SUPFAM" id="SSF55797">
    <property type="entry name" value="PR-1-like"/>
    <property type="match status" value="1"/>
</dbReference>
<dbReference type="Gene3D" id="3.40.33.10">
    <property type="entry name" value="CAP"/>
    <property type="match status" value="1"/>
</dbReference>
<proteinExistence type="predicted"/>
<dbReference type="Proteomes" id="UP000230390">
    <property type="component" value="Unassembled WGS sequence"/>
</dbReference>